<dbReference type="GeneID" id="75080376"/>
<dbReference type="EMBL" id="CYZP01000040">
    <property type="protein sequence ID" value="CUO58029.1"/>
    <property type="molecule type" value="Genomic_DNA"/>
</dbReference>
<dbReference type="PANTHER" id="PTHR22916:SF51">
    <property type="entry name" value="GLYCOSYLTRANSFERASE EPSH-RELATED"/>
    <property type="match status" value="1"/>
</dbReference>
<evidence type="ECO:0000256" key="2">
    <source>
        <dbReference type="ARBA" id="ARBA00022679"/>
    </source>
</evidence>
<proteinExistence type="predicted"/>
<reference evidence="4 5" key="1">
    <citation type="submission" date="2015-09" db="EMBL/GenBank/DDBJ databases">
        <authorList>
            <consortium name="Pathogen Informatics"/>
        </authorList>
    </citation>
    <scope>NUCLEOTIDE SEQUENCE [LARGE SCALE GENOMIC DNA]</scope>
    <source>
        <strain evidence="4 5">2789STDY5834861</strain>
    </source>
</reference>
<organism evidence="4 5">
    <name type="scientific">Blautia obeum</name>
    <dbReference type="NCBI Taxonomy" id="40520"/>
    <lineage>
        <taxon>Bacteria</taxon>
        <taxon>Bacillati</taxon>
        <taxon>Bacillota</taxon>
        <taxon>Clostridia</taxon>
        <taxon>Lachnospirales</taxon>
        <taxon>Lachnospiraceae</taxon>
        <taxon>Blautia</taxon>
    </lineage>
</organism>
<dbReference type="Proteomes" id="UP000095645">
    <property type="component" value="Unassembled WGS sequence"/>
</dbReference>
<dbReference type="InterPro" id="IPR029044">
    <property type="entry name" value="Nucleotide-diphossugar_trans"/>
</dbReference>
<dbReference type="Pfam" id="PF00535">
    <property type="entry name" value="Glycos_transf_2"/>
    <property type="match status" value="1"/>
</dbReference>
<evidence type="ECO:0000313" key="5">
    <source>
        <dbReference type="Proteomes" id="UP000095645"/>
    </source>
</evidence>
<gene>
    <name evidence="4" type="primary">kfoC_5</name>
    <name evidence="4" type="ORF">ERS852476_03304</name>
</gene>
<keyword evidence="1" id="KW-0328">Glycosyltransferase</keyword>
<accession>A0A174GAW3</accession>
<evidence type="ECO:0000256" key="1">
    <source>
        <dbReference type="ARBA" id="ARBA00022676"/>
    </source>
</evidence>
<evidence type="ECO:0000313" key="4">
    <source>
        <dbReference type="EMBL" id="CUO58029.1"/>
    </source>
</evidence>
<dbReference type="GO" id="GO:0016757">
    <property type="term" value="F:glycosyltransferase activity"/>
    <property type="evidence" value="ECO:0007669"/>
    <property type="project" value="UniProtKB-KW"/>
</dbReference>
<dbReference type="Gene3D" id="3.90.550.10">
    <property type="entry name" value="Spore Coat Polysaccharide Biosynthesis Protein SpsA, Chain A"/>
    <property type="match status" value="1"/>
</dbReference>
<dbReference type="SUPFAM" id="SSF53448">
    <property type="entry name" value="Nucleotide-diphospho-sugar transferases"/>
    <property type="match status" value="1"/>
</dbReference>
<dbReference type="CDD" id="cd00761">
    <property type="entry name" value="Glyco_tranf_GTA_type"/>
    <property type="match status" value="1"/>
</dbReference>
<dbReference type="InterPro" id="IPR001173">
    <property type="entry name" value="Glyco_trans_2-like"/>
</dbReference>
<sequence length="321" mass="37097">MNKSILGPDPKISIIIPVYNVEQYLGRCMESVLNQTYKNIEVILIDDGSKDRSSSMCDEWKAKDDRVVVIHQKNAGAGAARNAGLAIANGELIGFVDSDDWIQLNMYETLINAIKKYPEADIAECKTTRTDGRKEIPTDGEKNVSVYLQSQTQTLENFFRIHGGESNYGIYTKLIKRKVLDQFKFVEGTISEDVMASYYFYTHCEKVVKIDKKLYNYFQNQEGVTRKSVSKRDLEYIDAFERIHKDVKKKWPELAEYSQINYARANFTILGKMKLCGYDKADVNLTCEFAKMKKIVRQNFKKLLFWKMSVSRKILLIWVCI</sequence>
<dbReference type="PANTHER" id="PTHR22916">
    <property type="entry name" value="GLYCOSYLTRANSFERASE"/>
    <property type="match status" value="1"/>
</dbReference>
<name>A0A174GAW3_9FIRM</name>
<keyword evidence="2" id="KW-0808">Transferase</keyword>
<feature type="domain" description="Glycosyltransferase 2-like" evidence="3">
    <location>
        <begin position="13"/>
        <end position="178"/>
    </location>
</feature>
<dbReference type="RefSeq" id="WP_025577832.1">
    <property type="nucleotide sequence ID" value="NZ_CYZP01000040.1"/>
</dbReference>
<dbReference type="AlphaFoldDB" id="A0A174GAW3"/>
<protein>
    <submittedName>
        <fullName evidence="4">Chondroitin polymerase</fullName>
    </submittedName>
</protein>
<evidence type="ECO:0000259" key="3">
    <source>
        <dbReference type="Pfam" id="PF00535"/>
    </source>
</evidence>